<proteinExistence type="predicted"/>
<dbReference type="EMBL" id="GBXM01021615">
    <property type="protein sequence ID" value="JAH86962.1"/>
    <property type="molecule type" value="Transcribed_RNA"/>
</dbReference>
<organism evidence="1">
    <name type="scientific">Anguilla anguilla</name>
    <name type="common">European freshwater eel</name>
    <name type="synonym">Muraena anguilla</name>
    <dbReference type="NCBI Taxonomy" id="7936"/>
    <lineage>
        <taxon>Eukaryota</taxon>
        <taxon>Metazoa</taxon>
        <taxon>Chordata</taxon>
        <taxon>Craniata</taxon>
        <taxon>Vertebrata</taxon>
        <taxon>Euteleostomi</taxon>
        <taxon>Actinopterygii</taxon>
        <taxon>Neopterygii</taxon>
        <taxon>Teleostei</taxon>
        <taxon>Anguilliformes</taxon>
        <taxon>Anguillidae</taxon>
        <taxon>Anguilla</taxon>
    </lineage>
</organism>
<sequence length="40" mass="4751">MHPEIINVKHSNKLSKISPYCGRCNAVLNFQMQFLQEFKR</sequence>
<reference evidence="1" key="2">
    <citation type="journal article" date="2015" name="Fish Shellfish Immunol.">
        <title>Early steps in the European eel (Anguilla anguilla)-Vibrio vulnificus interaction in the gills: Role of the RtxA13 toxin.</title>
        <authorList>
            <person name="Callol A."/>
            <person name="Pajuelo D."/>
            <person name="Ebbesson L."/>
            <person name="Teles M."/>
            <person name="MacKenzie S."/>
            <person name="Amaro C."/>
        </authorList>
    </citation>
    <scope>NUCLEOTIDE SEQUENCE</scope>
</reference>
<evidence type="ECO:0000313" key="1">
    <source>
        <dbReference type="EMBL" id="JAH86962.1"/>
    </source>
</evidence>
<reference evidence="1" key="1">
    <citation type="submission" date="2014-11" db="EMBL/GenBank/DDBJ databases">
        <authorList>
            <person name="Amaro Gonzalez C."/>
        </authorList>
    </citation>
    <scope>NUCLEOTIDE SEQUENCE</scope>
</reference>
<name>A0A0E9W9E5_ANGAN</name>
<accession>A0A0E9W9E5</accession>
<protein>
    <submittedName>
        <fullName evidence="1">Uncharacterized protein</fullName>
    </submittedName>
</protein>
<dbReference type="AlphaFoldDB" id="A0A0E9W9E5"/>